<accession>A0A0D2GB52</accession>
<feature type="transmembrane region" description="Helical" evidence="1">
    <location>
        <begin position="375"/>
        <end position="400"/>
    </location>
</feature>
<proteinExistence type="predicted"/>
<name>A0A0D2GB52_CLAB1</name>
<feature type="transmembrane region" description="Helical" evidence="1">
    <location>
        <begin position="473"/>
        <end position="496"/>
    </location>
</feature>
<sequence>MNSGLLTSASAGHAKHPKSPWIQVTDIPFSLASATVLASVRENDDPAVELSQLPTISPKSIRIFDICTNAGGARPVGLLLQQHLRRWFKKIKFMPLVHSPKLQSHLFDRHRSSAFEPSFLNALWDESRAGLDVGIALQLPCTQMAKQYKPLNLGHSFTYLVFGLSQADELVVVYRHPTFFSGPMRAADGLGSLFSSSQWSQRVPSRGFSRQQLVKLIILEHIRLHVRKLREICSATYPSTKMNLLYLGSDTMASTITRLRHSFEFCCHVKEFSEMAEFMVQNFEADIGNASRPSLRCYLVSIRHECSQLENLANANHERYKMAWDMYKDKLNVNESRDVKGLTVLAAIFLPLSLSSSILAMSTRLVDLNILLYDFVGVFLILSSIAIVLYISIRGIGALVRKGRYRVTHRLVKMSEHMDGFTNTITNIYSSMMWKSFVVLMLVIVTLAWLTVTVSFIVGMVGDHGTGVVMLKYTAFTTAGIIGMTVVLIVAAVFMFKGIGKDPSLGKATLGSAMSLIAGSRPGSDGMIRPQGYDMEDLSILT</sequence>
<evidence type="ECO:0000256" key="1">
    <source>
        <dbReference type="SAM" id="Phobius"/>
    </source>
</evidence>
<gene>
    <name evidence="2" type="ORF">Z519_02876</name>
</gene>
<organism evidence="2 3">
    <name type="scientific">Cladophialophora bantiana (strain ATCC 10958 / CBS 173.52 / CDC B-1940 / NIH 8579)</name>
    <name type="common">Xylohypha bantiana</name>
    <dbReference type="NCBI Taxonomy" id="1442370"/>
    <lineage>
        <taxon>Eukaryota</taxon>
        <taxon>Fungi</taxon>
        <taxon>Dikarya</taxon>
        <taxon>Ascomycota</taxon>
        <taxon>Pezizomycotina</taxon>
        <taxon>Eurotiomycetes</taxon>
        <taxon>Chaetothyriomycetidae</taxon>
        <taxon>Chaetothyriales</taxon>
        <taxon>Herpotrichiellaceae</taxon>
        <taxon>Cladophialophora</taxon>
    </lineage>
</organism>
<reference evidence="2" key="1">
    <citation type="submission" date="2015-01" db="EMBL/GenBank/DDBJ databases">
        <title>The Genome Sequence of Cladophialophora bantiana CBS 173.52.</title>
        <authorList>
            <consortium name="The Broad Institute Genomics Platform"/>
            <person name="Cuomo C."/>
            <person name="de Hoog S."/>
            <person name="Gorbushina A."/>
            <person name="Stielow B."/>
            <person name="Teixiera M."/>
            <person name="Abouelleil A."/>
            <person name="Chapman S.B."/>
            <person name="Priest M."/>
            <person name="Young S.K."/>
            <person name="Wortman J."/>
            <person name="Nusbaum C."/>
            <person name="Birren B."/>
        </authorList>
    </citation>
    <scope>NUCLEOTIDE SEQUENCE [LARGE SCALE GENOMIC DNA]</scope>
    <source>
        <strain evidence="2">CBS 173.52</strain>
    </source>
</reference>
<dbReference type="VEuPathDB" id="FungiDB:Z519_02876"/>
<feature type="transmembrane region" description="Helical" evidence="1">
    <location>
        <begin position="437"/>
        <end position="461"/>
    </location>
</feature>
<dbReference type="OrthoDB" id="3231000at2759"/>
<dbReference type="RefSeq" id="XP_016622481.1">
    <property type="nucleotide sequence ID" value="XM_016760631.1"/>
</dbReference>
<evidence type="ECO:0000313" key="3">
    <source>
        <dbReference type="Proteomes" id="UP000053789"/>
    </source>
</evidence>
<dbReference type="Proteomes" id="UP000053789">
    <property type="component" value="Unassembled WGS sequence"/>
</dbReference>
<keyword evidence="1" id="KW-0472">Membrane</keyword>
<keyword evidence="3" id="KW-1185">Reference proteome</keyword>
<protein>
    <submittedName>
        <fullName evidence="2">Uncharacterized protein</fullName>
    </submittedName>
</protein>
<dbReference type="GeneID" id="27695804"/>
<keyword evidence="1" id="KW-0812">Transmembrane</keyword>
<dbReference type="Gene3D" id="1.20.58.340">
    <property type="entry name" value="Magnesium transport protein CorA, transmembrane region"/>
    <property type="match status" value="1"/>
</dbReference>
<dbReference type="HOGENOM" id="CLU_502469_0_0_1"/>
<dbReference type="AlphaFoldDB" id="A0A0D2GB52"/>
<keyword evidence="1" id="KW-1133">Transmembrane helix</keyword>
<dbReference type="EMBL" id="KN846983">
    <property type="protein sequence ID" value="KIW95812.1"/>
    <property type="molecule type" value="Genomic_DNA"/>
</dbReference>
<evidence type="ECO:0000313" key="2">
    <source>
        <dbReference type="EMBL" id="KIW95812.1"/>
    </source>
</evidence>
<feature type="transmembrane region" description="Helical" evidence="1">
    <location>
        <begin position="342"/>
        <end position="363"/>
    </location>
</feature>